<gene>
    <name evidence="2" type="ORF">F2P81_013730</name>
</gene>
<dbReference type="EMBL" id="VEVO01000012">
    <property type="protein sequence ID" value="KAF0033664.1"/>
    <property type="molecule type" value="Genomic_DNA"/>
</dbReference>
<comment type="caution">
    <text evidence="2">The sequence shown here is derived from an EMBL/GenBank/DDBJ whole genome shotgun (WGS) entry which is preliminary data.</text>
</comment>
<organism evidence="2 3">
    <name type="scientific">Scophthalmus maximus</name>
    <name type="common">Turbot</name>
    <name type="synonym">Psetta maxima</name>
    <dbReference type="NCBI Taxonomy" id="52904"/>
    <lineage>
        <taxon>Eukaryota</taxon>
        <taxon>Metazoa</taxon>
        <taxon>Chordata</taxon>
        <taxon>Craniata</taxon>
        <taxon>Vertebrata</taxon>
        <taxon>Euteleostomi</taxon>
        <taxon>Actinopterygii</taxon>
        <taxon>Neopterygii</taxon>
        <taxon>Teleostei</taxon>
        <taxon>Neoteleostei</taxon>
        <taxon>Acanthomorphata</taxon>
        <taxon>Carangaria</taxon>
        <taxon>Pleuronectiformes</taxon>
        <taxon>Pleuronectoidei</taxon>
        <taxon>Scophthalmidae</taxon>
        <taxon>Scophthalmus</taxon>
    </lineage>
</organism>
<evidence type="ECO:0000313" key="3">
    <source>
        <dbReference type="Proteomes" id="UP000438429"/>
    </source>
</evidence>
<protein>
    <submittedName>
        <fullName evidence="2">Uncharacterized protein</fullName>
    </submittedName>
</protein>
<feature type="compositionally biased region" description="Pro residues" evidence="1">
    <location>
        <begin position="51"/>
        <end position="66"/>
    </location>
</feature>
<feature type="compositionally biased region" description="Polar residues" evidence="1">
    <location>
        <begin position="110"/>
        <end position="135"/>
    </location>
</feature>
<feature type="region of interest" description="Disordered" evidence="1">
    <location>
        <begin position="42"/>
        <end position="142"/>
    </location>
</feature>
<proteinExistence type="predicted"/>
<evidence type="ECO:0000313" key="2">
    <source>
        <dbReference type="EMBL" id="KAF0033664.1"/>
    </source>
</evidence>
<dbReference type="Proteomes" id="UP000438429">
    <property type="component" value="Unassembled WGS sequence"/>
</dbReference>
<evidence type="ECO:0000256" key="1">
    <source>
        <dbReference type="SAM" id="MobiDB-lite"/>
    </source>
</evidence>
<sequence length="180" mass="20552">MIKIPRCTRTVWWGFKRLGGHLEEEISDTTLISIRKRYGSVPVRDEQQVSPLPPPPPAAAAEPPSPGVTDTTRPVQFGRPARSRGRVSTERDAVQSRLMVKRMDMRVSSRELTTTRSSQNGNTTEFDPNQTQHNSPSRKVRVASPRLVSRRRNFQNATHLWPIFFLRRTRTLRQLVRASG</sequence>
<name>A0A6A4SRK4_SCOMX</name>
<reference evidence="2 3" key="1">
    <citation type="submission" date="2019-06" db="EMBL/GenBank/DDBJ databases">
        <title>Draft genomes of female and male turbot (Scophthalmus maximus).</title>
        <authorList>
            <person name="Xu H."/>
            <person name="Xu X.-W."/>
            <person name="Shao C."/>
            <person name="Chen S."/>
        </authorList>
    </citation>
    <scope>NUCLEOTIDE SEQUENCE [LARGE SCALE GENOMIC DNA]</scope>
    <source>
        <strain evidence="2">Ysfricsl-2016a</strain>
        <tissue evidence="2">Blood</tissue>
    </source>
</reference>
<accession>A0A6A4SRK4</accession>
<dbReference type="AlphaFoldDB" id="A0A6A4SRK4"/>